<protein>
    <submittedName>
        <fullName evidence="1">Transcription initiation factor TFIID subunit 2</fullName>
    </submittedName>
</protein>
<dbReference type="Proteomes" id="UP001060215">
    <property type="component" value="Chromosome 15"/>
</dbReference>
<proteinExistence type="predicted"/>
<sequence length="1443" mass="161167">MAKPRKPKNEDQKADNSEAVVRHQKLCLSIEMDKRRVYGYTELEIAVPDNGVVGLHADNLAIDSVTVDGEPADFEVFPHCLHLDSENRWCAVSSATSAADAAGSVYLSSLEREMVPNLLIMCSKSVKSASEQPEQQNSSEEPNQNVKLVRVDYWVERAETGIHFDNDVLHTDNQIRRARCWFPCMDDSSQRCCYDMEFTVANNFVAVSTGNLLCQVLSTDGPPRKTYVYRLNVPVAAQWISLAVAPFEIFPDRHSGLLSYMCLPANVSKLQNTVGFFHSAFSHYEEYLSASFPFGSYTQVFIAPEMAISSMSFGASMTIFSSQVLYDEKVIDQTIETRIKLAFALARQWFGVYISAESPNDDWLLDGLAGFLTDSFVKRFLGNNEARYRRYKANCAVCKADDSGATALSSSASSKDLYGTQCIGLYGKIRSWKSVAVLQMLEKQMGPESFRKILQIIVSRAQETTRPLRTLSTKEFRHFANKFGNLERPFLKEFFHRWVGSCGCPVLRMGFSYNKRKNMVELAVMQGCTATSDSIAAVANGNADSENREGDVGWPGMMSIRVHELDGMYDHPILPMAGETWQLLEIQCHSKLAAKRFQKPKKGSKPDGSDDNGDAVSTLDTRSNVDSPLLWLRADPEMEYLAEINFNQPVQMWINQLEKDKDVVAQAQAIAMLEGLPQLSFSVINALNNFLSDAKAFWRVRIEAAFALANTATEETDWAGLLHLIKYYKSRRFDANIGLPKPNDFHDIPEHFVLETIPNAIAMVRAADKKSPREAVEFVLQLLKYNDNNGNPYSDVFWLAALVQSIGELKFGQQSIPFLSSLLKRIDRLLQFDRLMPSYNGILMISCIRTLTQVALKLSEFIPLDRVIELIKPFRDLKTMWQVRIEASEALLDLEFHCKGINVALMLFIKYLEEEPSLRGQAKLGHHVTRLCQIRSGSDSDDDIKSETLVSLLRLLESPMAFNNVNLRHYLFCILQVLSGRPPTLYGVPRDETMRMGHAETCSELKNIFAALVKQSKPVEPPMDAPNILHMEPTVDISNPSPNTYHTMDIPNFPCPDPTADMSNLSQPEPTVDIINLTQPEPNVDILNLSQPEPTVDILNPSHLEPTADPLVHTPNFSHDGLVIPEASKEADTVSNSHERRKPLVKIRVKQSVASSRAEDVDNATVEKSQGRHNDADHGPSSSISVDAPQRNFVEAVSVSNQNLEEVNSCHDPGSRMTASIGSAKLASGDELGKELQCTADSSKVSMLPQTDDRSSPSIAKGNGGTTKTQKYVSLQTLSVTRHGVDSVSLDTHSHGKERAKKKDKEKKRKRDGRKGRRDDPEYLEQKRLKKEKKQKKKEMAKASSLVDLRNTKGIPQTKLVMFGEEAKKVEFETRLTTMVSQEAKSSSVEIQGKEQIVQLNAGDAGGGSNLVTKMMDSRADASEASSSHKFRIKIKNRTLNKS</sequence>
<evidence type="ECO:0000313" key="1">
    <source>
        <dbReference type="EMBL" id="KAI7985735.1"/>
    </source>
</evidence>
<reference evidence="1 2" key="1">
    <citation type="journal article" date="2022" name="Plant J.">
        <title>Chromosome-level genome of Camellia lanceoleosa provides a valuable resource for understanding genome evolution and self-incompatibility.</title>
        <authorList>
            <person name="Gong W."/>
            <person name="Xiao S."/>
            <person name="Wang L."/>
            <person name="Liao Z."/>
            <person name="Chang Y."/>
            <person name="Mo W."/>
            <person name="Hu G."/>
            <person name="Li W."/>
            <person name="Zhao G."/>
            <person name="Zhu H."/>
            <person name="Hu X."/>
            <person name="Ji K."/>
            <person name="Xiang X."/>
            <person name="Song Q."/>
            <person name="Yuan D."/>
            <person name="Jin S."/>
            <person name="Zhang L."/>
        </authorList>
    </citation>
    <scope>NUCLEOTIDE SEQUENCE [LARGE SCALE GENOMIC DNA]</scope>
    <source>
        <strain evidence="1">SQ_2022a</strain>
    </source>
</reference>
<keyword evidence="2" id="KW-1185">Reference proteome</keyword>
<gene>
    <name evidence="1" type="ORF">LOK49_LG14G00272</name>
</gene>
<evidence type="ECO:0000313" key="2">
    <source>
        <dbReference type="Proteomes" id="UP001060215"/>
    </source>
</evidence>
<dbReference type="EMBL" id="CM045772">
    <property type="protein sequence ID" value="KAI7985735.1"/>
    <property type="molecule type" value="Genomic_DNA"/>
</dbReference>
<accession>A0ACC0FB16</accession>
<organism evidence="1 2">
    <name type="scientific">Camellia lanceoleosa</name>
    <dbReference type="NCBI Taxonomy" id="1840588"/>
    <lineage>
        <taxon>Eukaryota</taxon>
        <taxon>Viridiplantae</taxon>
        <taxon>Streptophyta</taxon>
        <taxon>Embryophyta</taxon>
        <taxon>Tracheophyta</taxon>
        <taxon>Spermatophyta</taxon>
        <taxon>Magnoliopsida</taxon>
        <taxon>eudicotyledons</taxon>
        <taxon>Gunneridae</taxon>
        <taxon>Pentapetalae</taxon>
        <taxon>asterids</taxon>
        <taxon>Ericales</taxon>
        <taxon>Theaceae</taxon>
        <taxon>Camellia</taxon>
    </lineage>
</organism>
<name>A0ACC0FB16_9ERIC</name>
<comment type="caution">
    <text evidence="1">The sequence shown here is derived from an EMBL/GenBank/DDBJ whole genome shotgun (WGS) entry which is preliminary data.</text>
</comment>